<dbReference type="CDD" id="cd00340">
    <property type="entry name" value="GSH_Peroxidase"/>
    <property type="match status" value="1"/>
</dbReference>
<dbReference type="SMR" id="V4TMD7"/>
<keyword evidence="7" id="KW-1185">Reference proteome</keyword>
<gene>
    <name evidence="6" type="ORF">CICLE_v10022130mg</name>
</gene>
<reference evidence="6 7" key="1">
    <citation type="submission" date="2013-10" db="EMBL/GenBank/DDBJ databases">
        <authorList>
            <consortium name="International Citrus Genome Consortium"/>
            <person name="Jenkins J."/>
            <person name="Schmutz J."/>
            <person name="Prochnik S."/>
            <person name="Rokhsar D."/>
            <person name="Gmitter F."/>
            <person name="Ollitrault P."/>
            <person name="Machado M."/>
            <person name="Talon M."/>
            <person name="Wincker P."/>
            <person name="Jaillon O."/>
            <person name="Morgante M."/>
        </authorList>
    </citation>
    <scope>NUCLEOTIDE SEQUENCE</scope>
    <source>
        <strain evidence="7">cv. Clemenules</strain>
    </source>
</reference>
<dbReference type="AlphaFoldDB" id="V4TMD7"/>
<keyword evidence="5" id="KW-0472">Membrane</keyword>
<dbReference type="PANTHER" id="PTHR11592:SF118">
    <property type="entry name" value="PHOSPHOLIPID HYDROPEROXIDE GLUTATHIONE PEROXIDASE 6, MITOCHONDRIAL-RELATED"/>
    <property type="match status" value="1"/>
</dbReference>
<feature type="transmembrane region" description="Helical" evidence="5">
    <location>
        <begin position="17"/>
        <end position="34"/>
    </location>
</feature>
<dbReference type="Gramene" id="ESR52825">
    <property type="protein sequence ID" value="ESR52825"/>
    <property type="gene ID" value="CICLE_v10022130mg"/>
</dbReference>
<organism evidence="6 7">
    <name type="scientific">Citrus clementina</name>
    <name type="common">Clementine</name>
    <name type="synonym">Citrus deliciosa x Citrus sinensis</name>
    <dbReference type="NCBI Taxonomy" id="85681"/>
    <lineage>
        <taxon>Eukaryota</taxon>
        <taxon>Viridiplantae</taxon>
        <taxon>Streptophyta</taxon>
        <taxon>Embryophyta</taxon>
        <taxon>Tracheophyta</taxon>
        <taxon>Spermatophyta</taxon>
        <taxon>Magnoliopsida</taxon>
        <taxon>eudicotyledons</taxon>
        <taxon>Gunneridae</taxon>
        <taxon>Pentapetalae</taxon>
        <taxon>rosids</taxon>
        <taxon>malvids</taxon>
        <taxon>Sapindales</taxon>
        <taxon>Rutaceae</taxon>
        <taxon>Aurantioideae</taxon>
        <taxon>Citrus</taxon>
    </lineage>
</organism>
<evidence type="ECO:0000313" key="7">
    <source>
        <dbReference type="Proteomes" id="UP000030687"/>
    </source>
</evidence>
<dbReference type="PROSITE" id="PS51355">
    <property type="entry name" value="GLUTATHIONE_PEROXID_3"/>
    <property type="match status" value="1"/>
</dbReference>
<accession>V4TMD7</accession>
<dbReference type="InterPro" id="IPR036249">
    <property type="entry name" value="Thioredoxin-like_sf"/>
</dbReference>
<proteinExistence type="inferred from homology"/>
<evidence type="ECO:0000256" key="2">
    <source>
        <dbReference type="ARBA" id="ARBA00022559"/>
    </source>
</evidence>
<dbReference type="PANTHER" id="PTHR11592">
    <property type="entry name" value="GLUTATHIONE PEROXIDASE"/>
    <property type="match status" value="1"/>
</dbReference>
<comment type="similarity">
    <text evidence="1 4">Belongs to the glutathione peroxidase family.</text>
</comment>
<keyword evidence="5" id="KW-1133">Transmembrane helix</keyword>
<keyword evidence="3 4" id="KW-0560">Oxidoreductase</keyword>
<protein>
    <recommendedName>
        <fullName evidence="4">Glutathione peroxidase</fullName>
    </recommendedName>
</protein>
<evidence type="ECO:0000256" key="4">
    <source>
        <dbReference type="RuleBase" id="RU000499"/>
    </source>
</evidence>
<evidence type="ECO:0000313" key="6">
    <source>
        <dbReference type="EMBL" id="ESR52825.1"/>
    </source>
</evidence>
<dbReference type="InterPro" id="IPR029760">
    <property type="entry name" value="GPX_CS"/>
</dbReference>
<dbReference type="GO" id="GO:0005829">
    <property type="term" value="C:cytosol"/>
    <property type="evidence" value="ECO:0007669"/>
    <property type="project" value="TreeGrafter"/>
</dbReference>
<dbReference type="SUPFAM" id="SSF52833">
    <property type="entry name" value="Thioredoxin-like"/>
    <property type="match status" value="1"/>
</dbReference>
<dbReference type="GO" id="GO:0004601">
    <property type="term" value="F:peroxidase activity"/>
    <property type="evidence" value="ECO:0007669"/>
    <property type="project" value="UniProtKB-KW"/>
</dbReference>
<dbReference type="EMBL" id="KI536661">
    <property type="protein sequence ID" value="ESR52825.1"/>
    <property type="molecule type" value="Genomic_DNA"/>
</dbReference>
<dbReference type="Proteomes" id="UP000030687">
    <property type="component" value="Unassembled WGS sequence"/>
</dbReference>
<evidence type="ECO:0000256" key="3">
    <source>
        <dbReference type="ARBA" id="ARBA00023002"/>
    </source>
</evidence>
<dbReference type="GO" id="GO:0006979">
    <property type="term" value="P:response to oxidative stress"/>
    <property type="evidence" value="ECO:0007669"/>
    <property type="project" value="InterPro"/>
</dbReference>
<dbReference type="KEGG" id="cic:CICLE_v10022130mg"/>
<dbReference type="InterPro" id="IPR000889">
    <property type="entry name" value="Glutathione_peroxidase"/>
</dbReference>
<dbReference type="Pfam" id="PF00255">
    <property type="entry name" value="GSHPx"/>
    <property type="match status" value="1"/>
</dbReference>
<evidence type="ECO:0000256" key="1">
    <source>
        <dbReference type="ARBA" id="ARBA00006926"/>
    </source>
</evidence>
<evidence type="ECO:0000256" key="5">
    <source>
        <dbReference type="SAM" id="Phobius"/>
    </source>
</evidence>
<dbReference type="PRINTS" id="PR01011">
    <property type="entry name" value="GLUTPROXDASE"/>
</dbReference>
<keyword evidence="5" id="KW-0812">Transmembrane</keyword>
<name>V4TMD7_CITCL</name>
<dbReference type="Gene3D" id="3.40.30.10">
    <property type="entry name" value="Glutaredoxin"/>
    <property type="match status" value="1"/>
</dbReference>
<dbReference type="FunFam" id="3.40.30.10:FF:000025">
    <property type="entry name" value="Glutathione peroxidase"/>
    <property type="match status" value="1"/>
</dbReference>
<sequence>MISPRDSLILAQCRRQFIFYFLFFIFSFIRFIHLPDFERSGLTNSNYTELSQLYDKYKNQGLEILAFPCNQFGAQEPGDNEQIQEFACTRFKAEFPIFDKVDVNGDNAAPLYKHLKSSKGGLFGDSIKWNFSKFLVDKEGNVVERYAPTTSPLSIEKDIKKLLETA</sequence>
<keyword evidence="2 4" id="KW-0575">Peroxidase</keyword>
<dbReference type="PROSITE" id="PS00763">
    <property type="entry name" value="GLUTATHIONE_PEROXID_2"/>
    <property type="match status" value="1"/>
</dbReference>